<feature type="signal peptide" evidence="1">
    <location>
        <begin position="1"/>
        <end position="22"/>
    </location>
</feature>
<evidence type="ECO:0000313" key="2">
    <source>
        <dbReference type="EMBL" id="OOR90925.1"/>
    </source>
</evidence>
<sequence>MKTLLKIVLGLVVLFVLFAIFAGDDTATSDTSAATDTAQVEIETEVPMEVSARTLYQDYDANEVAGDQKYKGKLLQVSGKVASIDSGLGDEANIRLIGKSEFETVMASGDDEFTQKAATLSKGQDVVMICRGDGEIIGSPTLKQCVIQ</sequence>
<dbReference type="EMBL" id="MUXU01000026">
    <property type="protein sequence ID" value="OOR90925.1"/>
    <property type="molecule type" value="Genomic_DNA"/>
</dbReference>
<evidence type="ECO:0000256" key="1">
    <source>
        <dbReference type="SAM" id="SignalP"/>
    </source>
</evidence>
<evidence type="ECO:0000313" key="3">
    <source>
        <dbReference type="EMBL" id="STZ10186.1"/>
    </source>
</evidence>
<proteinExistence type="predicted"/>
<dbReference type="Proteomes" id="UP000190435">
    <property type="component" value="Unassembled WGS sequence"/>
</dbReference>
<accession>A0A1T0A5B6</accession>
<dbReference type="InterPro" id="IPR024422">
    <property type="entry name" value="Protein_unknown_function_OB"/>
</dbReference>
<name>A0A1T0A5B6_9GAMM</name>
<dbReference type="Pfam" id="PF12869">
    <property type="entry name" value="tRNA_anti-like"/>
    <property type="match status" value="1"/>
</dbReference>
<reference evidence="2 4" key="1">
    <citation type="submission" date="2017-02" db="EMBL/GenBank/DDBJ databases">
        <title>Draft genome sequence of Moraxella caviae CCUG 355 type strain.</title>
        <authorList>
            <person name="Engstrom-Jakobsson H."/>
            <person name="Salva-Serra F."/>
            <person name="Thorell K."/>
            <person name="Gonzales-Siles L."/>
            <person name="Karlsson R."/>
            <person name="Boulund F."/>
            <person name="Engstrand L."/>
            <person name="Moore E."/>
        </authorList>
    </citation>
    <scope>NUCLEOTIDE SEQUENCE [LARGE SCALE GENOMIC DNA]</scope>
    <source>
        <strain evidence="2 4">CCUG 355</strain>
    </source>
</reference>
<dbReference type="RefSeq" id="WP_078276226.1">
    <property type="nucleotide sequence ID" value="NZ_MUXU01000026.1"/>
</dbReference>
<dbReference type="STRING" id="34060.B0181_04150"/>
<dbReference type="Proteomes" id="UP000255279">
    <property type="component" value="Unassembled WGS sequence"/>
</dbReference>
<keyword evidence="1" id="KW-0732">Signal</keyword>
<gene>
    <name evidence="2" type="ORF">B0181_04150</name>
    <name evidence="3" type="ORF">NCTC10293_00511</name>
</gene>
<dbReference type="AlphaFoldDB" id="A0A1T0A5B6"/>
<evidence type="ECO:0000313" key="5">
    <source>
        <dbReference type="Proteomes" id="UP000255279"/>
    </source>
</evidence>
<keyword evidence="4" id="KW-1185">Reference proteome</keyword>
<feature type="chain" id="PRO_5036310833" evidence="1">
    <location>
        <begin position="23"/>
        <end position="148"/>
    </location>
</feature>
<evidence type="ECO:0000313" key="4">
    <source>
        <dbReference type="Proteomes" id="UP000190435"/>
    </source>
</evidence>
<reference evidence="3 5" key="2">
    <citation type="submission" date="2018-06" db="EMBL/GenBank/DDBJ databases">
        <authorList>
            <consortium name="Pathogen Informatics"/>
            <person name="Doyle S."/>
        </authorList>
    </citation>
    <scope>NUCLEOTIDE SEQUENCE [LARGE SCALE GENOMIC DNA]</scope>
    <source>
        <strain evidence="3 5">NCTC10293</strain>
    </source>
</reference>
<dbReference type="EMBL" id="UGQE01000001">
    <property type="protein sequence ID" value="STZ10186.1"/>
    <property type="molecule type" value="Genomic_DNA"/>
</dbReference>
<organism evidence="2 4">
    <name type="scientific">Moraxella caviae</name>
    <dbReference type="NCBI Taxonomy" id="34060"/>
    <lineage>
        <taxon>Bacteria</taxon>
        <taxon>Pseudomonadati</taxon>
        <taxon>Pseudomonadota</taxon>
        <taxon>Gammaproteobacteria</taxon>
        <taxon>Moraxellales</taxon>
        <taxon>Moraxellaceae</taxon>
        <taxon>Moraxella</taxon>
    </lineage>
</organism>
<protein>
    <submittedName>
        <fullName evidence="3">tRNA_anti-like</fullName>
    </submittedName>
</protein>
<dbReference type="OrthoDB" id="6025309at2"/>